<sequence length="172" mass="18600">MSFFRRVFLWLSGAFRRVIGRRSTANHDSPRGLTEATGDQTPLISDIDAREVLTSSIPPSIHTRSSYNAIASTSITTTTRTLPVASSAQYSTPTHHHESLAAVPATESGSLGLNRADGQPAFVPRGPPRRRFVVIESEESVDVDVPGRAEGRPVRPIASNPKPRPRPQAPGQ</sequence>
<gene>
    <name evidence="1" type="ORF">K488DRAFT_83145</name>
</gene>
<accession>A0ACB8QTX2</accession>
<comment type="caution">
    <text evidence="1">The sequence shown here is derived from an EMBL/GenBank/DDBJ whole genome shotgun (WGS) entry which is preliminary data.</text>
</comment>
<evidence type="ECO:0000313" key="1">
    <source>
        <dbReference type="EMBL" id="KAI0035306.1"/>
    </source>
</evidence>
<organism evidence="1 2">
    <name type="scientific">Vararia minispora EC-137</name>
    <dbReference type="NCBI Taxonomy" id="1314806"/>
    <lineage>
        <taxon>Eukaryota</taxon>
        <taxon>Fungi</taxon>
        <taxon>Dikarya</taxon>
        <taxon>Basidiomycota</taxon>
        <taxon>Agaricomycotina</taxon>
        <taxon>Agaricomycetes</taxon>
        <taxon>Russulales</taxon>
        <taxon>Lachnocladiaceae</taxon>
        <taxon>Vararia</taxon>
    </lineage>
</organism>
<keyword evidence="2" id="KW-1185">Reference proteome</keyword>
<reference evidence="1" key="2">
    <citation type="journal article" date="2022" name="New Phytol.">
        <title>Evolutionary transition to the ectomycorrhizal habit in the genomes of a hyperdiverse lineage of mushroom-forming fungi.</title>
        <authorList>
            <person name="Looney B."/>
            <person name="Miyauchi S."/>
            <person name="Morin E."/>
            <person name="Drula E."/>
            <person name="Courty P.E."/>
            <person name="Kohler A."/>
            <person name="Kuo A."/>
            <person name="LaButti K."/>
            <person name="Pangilinan J."/>
            <person name="Lipzen A."/>
            <person name="Riley R."/>
            <person name="Andreopoulos W."/>
            <person name="He G."/>
            <person name="Johnson J."/>
            <person name="Nolan M."/>
            <person name="Tritt A."/>
            <person name="Barry K.W."/>
            <person name="Grigoriev I.V."/>
            <person name="Nagy L.G."/>
            <person name="Hibbett D."/>
            <person name="Henrissat B."/>
            <person name="Matheny P.B."/>
            <person name="Labbe J."/>
            <person name="Martin F.M."/>
        </authorList>
    </citation>
    <scope>NUCLEOTIDE SEQUENCE</scope>
    <source>
        <strain evidence="1">EC-137</strain>
    </source>
</reference>
<dbReference type="EMBL" id="MU273486">
    <property type="protein sequence ID" value="KAI0035306.1"/>
    <property type="molecule type" value="Genomic_DNA"/>
</dbReference>
<reference evidence="1" key="1">
    <citation type="submission" date="2021-02" db="EMBL/GenBank/DDBJ databases">
        <authorList>
            <consortium name="DOE Joint Genome Institute"/>
            <person name="Ahrendt S."/>
            <person name="Looney B.P."/>
            <person name="Miyauchi S."/>
            <person name="Morin E."/>
            <person name="Drula E."/>
            <person name="Courty P.E."/>
            <person name="Chicoki N."/>
            <person name="Fauchery L."/>
            <person name="Kohler A."/>
            <person name="Kuo A."/>
            <person name="Labutti K."/>
            <person name="Pangilinan J."/>
            <person name="Lipzen A."/>
            <person name="Riley R."/>
            <person name="Andreopoulos W."/>
            <person name="He G."/>
            <person name="Johnson J."/>
            <person name="Barry K.W."/>
            <person name="Grigoriev I.V."/>
            <person name="Nagy L."/>
            <person name="Hibbett D."/>
            <person name="Henrissat B."/>
            <person name="Matheny P.B."/>
            <person name="Labbe J."/>
            <person name="Martin F."/>
        </authorList>
    </citation>
    <scope>NUCLEOTIDE SEQUENCE</scope>
    <source>
        <strain evidence="1">EC-137</strain>
    </source>
</reference>
<dbReference type="Proteomes" id="UP000814128">
    <property type="component" value="Unassembled WGS sequence"/>
</dbReference>
<evidence type="ECO:0000313" key="2">
    <source>
        <dbReference type="Proteomes" id="UP000814128"/>
    </source>
</evidence>
<name>A0ACB8QTX2_9AGAM</name>
<protein>
    <submittedName>
        <fullName evidence="1">Uncharacterized protein</fullName>
    </submittedName>
</protein>
<proteinExistence type="predicted"/>